<comment type="cofactor">
    <cofactor evidence="1">
        <name>(6R)-5,10-methylene-5,6,7,8-tetrahydrofolate</name>
        <dbReference type="ChEBI" id="CHEBI:15636"/>
    </cofactor>
</comment>
<protein>
    <recommendedName>
        <fullName evidence="4">Deoxyribodipyrimidine photo-lyase</fullName>
        <ecNumber evidence="3">4.1.99.3</ecNumber>
    </recommendedName>
    <alternativeName>
        <fullName evidence="8">DNA photolyase</fullName>
    </alternativeName>
    <alternativeName>
        <fullName evidence="11">Photoreactivating enzyme</fullName>
    </alternativeName>
</protein>
<evidence type="ECO:0000256" key="13">
    <source>
        <dbReference type="PIRSR" id="PIRSR602081-2"/>
    </source>
</evidence>
<comment type="catalytic activity">
    <reaction evidence="9">
        <text>cyclobutadipyrimidine (in DNA) = 2 pyrimidine residues (in DNA).</text>
        <dbReference type="EC" id="4.1.99.3"/>
    </reaction>
</comment>
<evidence type="ECO:0000256" key="14">
    <source>
        <dbReference type="RuleBase" id="RU004182"/>
    </source>
</evidence>
<dbReference type="GO" id="GO:0000719">
    <property type="term" value="P:photoreactive repair"/>
    <property type="evidence" value="ECO:0007669"/>
    <property type="project" value="UniProtKB-ARBA"/>
</dbReference>
<keyword evidence="6 12" id="KW-0274">FAD</keyword>
<feature type="binding site" evidence="12">
    <location>
        <position position="241"/>
    </location>
    <ligand>
        <name>FAD</name>
        <dbReference type="ChEBI" id="CHEBI:57692"/>
    </ligand>
</feature>
<keyword evidence="5 12" id="KW-0285">Flavoprotein</keyword>
<dbReference type="InterPro" id="IPR002081">
    <property type="entry name" value="Cryptochrome/DNA_photolyase_1"/>
</dbReference>
<dbReference type="GO" id="GO:0009416">
    <property type="term" value="P:response to light stimulus"/>
    <property type="evidence" value="ECO:0007669"/>
    <property type="project" value="TreeGrafter"/>
</dbReference>
<accession>A0A081KDV0</accession>
<gene>
    <name evidence="16" type="ORF">GV64_17755</name>
</gene>
<dbReference type="AlphaFoldDB" id="A0A081KDV0"/>
<keyword evidence="17" id="KW-1185">Reference proteome</keyword>
<dbReference type="Gene3D" id="3.40.50.620">
    <property type="entry name" value="HUPs"/>
    <property type="match status" value="1"/>
</dbReference>
<feature type="site" description="Electron transfer via tryptophanyl radical" evidence="13">
    <location>
        <position position="377"/>
    </location>
</feature>
<comment type="caution">
    <text evidence="16">The sequence shown here is derived from an EMBL/GenBank/DDBJ whole genome shotgun (WGS) entry which is preliminary data.</text>
</comment>
<evidence type="ECO:0000256" key="1">
    <source>
        <dbReference type="ARBA" id="ARBA00001932"/>
    </source>
</evidence>
<proteinExistence type="inferred from homology"/>
<dbReference type="Gene3D" id="1.10.579.10">
    <property type="entry name" value="DNA Cyclobutane Dipyrimidine Photolyase, subunit A, domain 3"/>
    <property type="match status" value="1"/>
</dbReference>
<dbReference type="Proteomes" id="UP000027997">
    <property type="component" value="Unassembled WGS sequence"/>
</dbReference>
<keyword evidence="16" id="KW-0456">Lyase</keyword>
<dbReference type="Gene3D" id="1.25.40.80">
    <property type="match status" value="1"/>
</dbReference>
<dbReference type="InterPro" id="IPR036155">
    <property type="entry name" value="Crypto/Photolyase_N_sf"/>
</dbReference>
<dbReference type="FunFam" id="1.10.579.10:FF:000003">
    <property type="entry name" value="Deoxyribodipyrimidine photo-lyase"/>
    <property type="match status" value="1"/>
</dbReference>
<dbReference type="GO" id="GO:0003904">
    <property type="term" value="F:deoxyribodipyrimidine photo-lyase activity"/>
    <property type="evidence" value="ECO:0007669"/>
    <property type="project" value="UniProtKB-EC"/>
</dbReference>
<evidence type="ECO:0000256" key="2">
    <source>
        <dbReference type="ARBA" id="ARBA00005862"/>
    </source>
</evidence>
<evidence type="ECO:0000256" key="7">
    <source>
        <dbReference type="ARBA" id="ARBA00022991"/>
    </source>
</evidence>
<organism evidence="16 17">
    <name type="scientific">Endozoicomonas elysicola</name>
    <dbReference type="NCBI Taxonomy" id="305900"/>
    <lineage>
        <taxon>Bacteria</taxon>
        <taxon>Pseudomonadati</taxon>
        <taxon>Pseudomonadota</taxon>
        <taxon>Gammaproteobacteria</taxon>
        <taxon>Oceanospirillales</taxon>
        <taxon>Endozoicomonadaceae</taxon>
        <taxon>Endozoicomonas</taxon>
    </lineage>
</organism>
<evidence type="ECO:0000256" key="3">
    <source>
        <dbReference type="ARBA" id="ARBA00013149"/>
    </source>
</evidence>
<evidence type="ECO:0000256" key="12">
    <source>
        <dbReference type="PIRSR" id="PIRSR602081-1"/>
    </source>
</evidence>
<evidence type="ECO:0000313" key="16">
    <source>
        <dbReference type="EMBL" id="KEI72326.1"/>
    </source>
</evidence>
<comment type="cofactor">
    <cofactor evidence="12">
        <name>FAD</name>
        <dbReference type="ChEBI" id="CHEBI:57692"/>
    </cofactor>
    <text evidence="12">Binds 1 FAD per subunit.</text>
</comment>
<dbReference type="GO" id="GO:0003677">
    <property type="term" value="F:DNA binding"/>
    <property type="evidence" value="ECO:0007669"/>
    <property type="project" value="TreeGrafter"/>
</dbReference>
<sequence length="493" mass="56931">MVIIHWFRQDLRLSDNPSLFEAAGNGQVLPVFILDDHSAGQWASGRASRWWLHHSLEALNESLNGRLLVRQGDAEKVLRDLIKEYKVDAVYWNRCYEPWRIQRDQRIKKSLRDDGLEVKSFHGSLLWEPWTVLKKDGTPYKVFTPYYRKGCLISEPPREPLPVPKKIQCVAKIAKKNINTLGLLPSKGLVPEQNHEPADPSKQVRWDHNLYTHWCEQGRGVGETAAKNKLRDFINKGLNGYKEGRDYPARHSVSQLSAHLHFGEVSPNQVWHASAAAATENNAETDLDCFHSELGWREFSYYLLYHFPTLPEQNFQPKFDRFPWQDDPKILKRWQKGLTGIPIVDAGMRELWQTGFMHNRVRMIVGSFLVKNLLQQWRQGEAWFWDCLVDADLASNSASWQWVAGSGADAAPYFRIFNPVTQGQKFDPDGEYIRRYVPELSGLPNKYLFSPWYAPAHVLEQSGVVLGDHYPEPVVDLKFSRERALEGWQAIKS</sequence>
<dbReference type="EC" id="4.1.99.3" evidence="3"/>
<reference evidence="16 17" key="1">
    <citation type="submission" date="2014-06" db="EMBL/GenBank/DDBJ databases">
        <title>Whole Genome Sequences of Three Symbiotic Endozoicomonas Bacteria.</title>
        <authorList>
            <person name="Neave M.J."/>
            <person name="Apprill A."/>
            <person name="Voolstra C.R."/>
        </authorList>
    </citation>
    <scope>NUCLEOTIDE SEQUENCE [LARGE SCALE GENOMIC DNA]</scope>
    <source>
        <strain evidence="16 17">DSM 22380</strain>
    </source>
</reference>
<dbReference type="PANTHER" id="PTHR11455:SF9">
    <property type="entry name" value="CRYPTOCHROME CIRCADIAN CLOCK 5 ISOFORM X1"/>
    <property type="match status" value="1"/>
</dbReference>
<dbReference type="EMBL" id="JOJP01000001">
    <property type="protein sequence ID" value="KEI72326.1"/>
    <property type="molecule type" value="Genomic_DNA"/>
</dbReference>
<dbReference type="RefSeq" id="WP_020583756.1">
    <property type="nucleotide sequence ID" value="NZ_JOJP01000001.1"/>
</dbReference>
<evidence type="ECO:0000256" key="8">
    <source>
        <dbReference type="ARBA" id="ARBA00031671"/>
    </source>
</evidence>
<comment type="function">
    <text evidence="10">Involved in repair of UV radiation-induced DNA damage. Catalyzes the light-dependent monomerization (300-600 nm) of cyclobutyl pyrimidine dimers (in cis-syn configuration), which are formed between adjacent bases on the same DNA strand upon exposure to ultraviolet radiation.</text>
</comment>
<evidence type="ECO:0000256" key="10">
    <source>
        <dbReference type="ARBA" id="ARBA00059220"/>
    </source>
</evidence>
<dbReference type="InterPro" id="IPR014729">
    <property type="entry name" value="Rossmann-like_a/b/a_fold"/>
</dbReference>
<feature type="domain" description="Photolyase/cryptochrome alpha/beta" evidence="15">
    <location>
        <begin position="1"/>
        <end position="126"/>
    </location>
</feature>
<feature type="site" description="Electron transfer via tryptophanyl radical" evidence="13">
    <location>
        <position position="324"/>
    </location>
</feature>
<dbReference type="STRING" id="305900.GV64_17755"/>
<dbReference type="PROSITE" id="PS51645">
    <property type="entry name" value="PHR_CRY_ALPHA_BETA"/>
    <property type="match status" value="1"/>
</dbReference>
<dbReference type="PANTHER" id="PTHR11455">
    <property type="entry name" value="CRYPTOCHROME"/>
    <property type="match status" value="1"/>
</dbReference>
<evidence type="ECO:0000313" key="17">
    <source>
        <dbReference type="Proteomes" id="UP000027997"/>
    </source>
</evidence>
<comment type="similarity">
    <text evidence="14">Belongs to the DNA photolyase family.</text>
</comment>
<evidence type="ECO:0000256" key="6">
    <source>
        <dbReference type="ARBA" id="ARBA00022827"/>
    </source>
</evidence>
<dbReference type="InterPro" id="IPR006050">
    <property type="entry name" value="DNA_photolyase_N"/>
</dbReference>
<comment type="similarity">
    <text evidence="2">Belongs to the DNA photolyase class-1 family.</text>
</comment>
<name>A0A081KDV0_9GAMM</name>
<keyword evidence="7 14" id="KW-0157">Chromophore</keyword>
<dbReference type="GO" id="GO:0071949">
    <property type="term" value="F:FAD binding"/>
    <property type="evidence" value="ECO:0007669"/>
    <property type="project" value="TreeGrafter"/>
</dbReference>
<feature type="site" description="Electron transfer via tryptophanyl radical" evidence="13">
    <location>
        <position position="400"/>
    </location>
</feature>
<dbReference type="PROSITE" id="PS00394">
    <property type="entry name" value="DNA_PHOTOLYASES_1_1"/>
    <property type="match status" value="1"/>
</dbReference>
<evidence type="ECO:0000256" key="11">
    <source>
        <dbReference type="ARBA" id="ARBA00083107"/>
    </source>
</evidence>
<dbReference type="Pfam" id="PF03441">
    <property type="entry name" value="FAD_binding_7"/>
    <property type="match status" value="1"/>
</dbReference>
<dbReference type="SUPFAM" id="SSF48173">
    <property type="entry name" value="Cryptochrome/photolyase FAD-binding domain"/>
    <property type="match status" value="1"/>
</dbReference>
<evidence type="ECO:0000256" key="4">
    <source>
        <dbReference type="ARBA" id="ARBA00014046"/>
    </source>
</evidence>
<dbReference type="InterPro" id="IPR005101">
    <property type="entry name" value="Cryptochr/Photolyase_FAD-bd"/>
</dbReference>
<dbReference type="SUPFAM" id="SSF52425">
    <property type="entry name" value="Cryptochrome/photolyase, N-terminal domain"/>
    <property type="match status" value="1"/>
</dbReference>
<dbReference type="Pfam" id="PF00875">
    <property type="entry name" value="DNA_photolyase"/>
    <property type="match status" value="1"/>
</dbReference>
<dbReference type="PRINTS" id="PR00147">
    <property type="entry name" value="DNAPHOTLYASE"/>
</dbReference>
<feature type="binding site" evidence="12">
    <location>
        <position position="290"/>
    </location>
    <ligand>
        <name>FAD</name>
        <dbReference type="ChEBI" id="CHEBI:57692"/>
    </ligand>
</feature>
<feature type="binding site" evidence="12">
    <location>
        <begin position="390"/>
        <end position="392"/>
    </location>
    <ligand>
        <name>FAD</name>
        <dbReference type="ChEBI" id="CHEBI:57692"/>
    </ligand>
</feature>
<evidence type="ECO:0000256" key="9">
    <source>
        <dbReference type="ARBA" id="ARBA00033999"/>
    </source>
</evidence>
<dbReference type="InterPro" id="IPR018394">
    <property type="entry name" value="DNA_photolyase_1_CS_C"/>
</dbReference>
<dbReference type="eggNOG" id="COG0415">
    <property type="taxonomic scope" value="Bacteria"/>
</dbReference>
<evidence type="ECO:0000259" key="15">
    <source>
        <dbReference type="PROSITE" id="PS51645"/>
    </source>
</evidence>
<evidence type="ECO:0000256" key="5">
    <source>
        <dbReference type="ARBA" id="ARBA00022630"/>
    </source>
</evidence>
<dbReference type="InterPro" id="IPR036134">
    <property type="entry name" value="Crypto/Photolyase_FAD-like_sf"/>
</dbReference>